<sequence length="292" mass="32187">MPADKVDILILGAGWTSTFLIPLCEERQISYAATSRNGREGTTKFVFDAESDDAAPFSALPDAGTVLIVFPIRVSGASERLVRHFQKTHEGTEAGFVQLGSTGIWDNGPTAKKSGIGRVRSGDMTWYDRHSEFDASNPRANAENELLALSPDTPTTVLNLCGLWGGSRHVRNWVGRVAPTKEALKAKGSIHMIHGADLARAILAVHCQFDKTAGQRWLLTDQRVYDWWDLASAWGSDGEHSDKAPQSGWVRELMDEEGIRALPRSAEEIGRALDSREFWKTFGLSPVRARLE</sequence>
<dbReference type="Gene3D" id="3.40.50.720">
    <property type="entry name" value="NAD(P)-binding Rossmann-like Domain"/>
    <property type="match status" value="1"/>
</dbReference>
<dbReference type="AlphaFoldDB" id="A0A5C3MY81"/>
<dbReference type="Proteomes" id="UP000305948">
    <property type="component" value="Unassembled WGS sequence"/>
</dbReference>
<evidence type="ECO:0008006" key="3">
    <source>
        <dbReference type="Google" id="ProtNLM"/>
    </source>
</evidence>
<dbReference type="InterPro" id="IPR036291">
    <property type="entry name" value="NAD(P)-bd_dom_sf"/>
</dbReference>
<evidence type="ECO:0000313" key="2">
    <source>
        <dbReference type="Proteomes" id="UP000305948"/>
    </source>
</evidence>
<organism evidence="1 2">
    <name type="scientific">Heliocybe sulcata</name>
    <dbReference type="NCBI Taxonomy" id="5364"/>
    <lineage>
        <taxon>Eukaryota</taxon>
        <taxon>Fungi</taxon>
        <taxon>Dikarya</taxon>
        <taxon>Basidiomycota</taxon>
        <taxon>Agaricomycotina</taxon>
        <taxon>Agaricomycetes</taxon>
        <taxon>Gloeophyllales</taxon>
        <taxon>Gloeophyllaceae</taxon>
        <taxon>Heliocybe</taxon>
    </lineage>
</organism>
<proteinExistence type="predicted"/>
<gene>
    <name evidence="1" type="ORF">OE88DRAFT_1713474</name>
</gene>
<dbReference type="PANTHER" id="PTHR40129:SF2">
    <property type="entry name" value="KETOPANTOATE REDUCTASE N-TERMINAL DOMAIN-CONTAINING PROTEIN"/>
    <property type="match status" value="1"/>
</dbReference>
<reference evidence="1 2" key="1">
    <citation type="journal article" date="2019" name="Nat. Ecol. Evol.">
        <title>Megaphylogeny resolves global patterns of mushroom evolution.</title>
        <authorList>
            <person name="Varga T."/>
            <person name="Krizsan K."/>
            <person name="Foldi C."/>
            <person name="Dima B."/>
            <person name="Sanchez-Garcia M."/>
            <person name="Sanchez-Ramirez S."/>
            <person name="Szollosi G.J."/>
            <person name="Szarkandi J.G."/>
            <person name="Papp V."/>
            <person name="Albert L."/>
            <person name="Andreopoulos W."/>
            <person name="Angelini C."/>
            <person name="Antonin V."/>
            <person name="Barry K.W."/>
            <person name="Bougher N.L."/>
            <person name="Buchanan P."/>
            <person name="Buyck B."/>
            <person name="Bense V."/>
            <person name="Catcheside P."/>
            <person name="Chovatia M."/>
            <person name="Cooper J."/>
            <person name="Damon W."/>
            <person name="Desjardin D."/>
            <person name="Finy P."/>
            <person name="Geml J."/>
            <person name="Haridas S."/>
            <person name="Hughes K."/>
            <person name="Justo A."/>
            <person name="Karasinski D."/>
            <person name="Kautmanova I."/>
            <person name="Kiss B."/>
            <person name="Kocsube S."/>
            <person name="Kotiranta H."/>
            <person name="LaButti K.M."/>
            <person name="Lechner B.E."/>
            <person name="Liimatainen K."/>
            <person name="Lipzen A."/>
            <person name="Lukacs Z."/>
            <person name="Mihaltcheva S."/>
            <person name="Morgado L.N."/>
            <person name="Niskanen T."/>
            <person name="Noordeloos M.E."/>
            <person name="Ohm R.A."/>
            <person name="Ortiz-Santana B."/>
            <person name="Ovrebo C."/>
            <person name="Racz N."/>
            <person name="Riley R."/>
            <person name="Savchenko A."/>
            <person name="Shiryaev A."/>
            <person name="Soop K."/>
            <person name="Spirin V."/>
            <person name="Szebenyi C."/>
            <person name="Tomsovsky M."/>
            <person name="Tulloss R.E."/>
            <person name="Uehling J."/>
            <person name="Grigoriev I.V."/>
            <person name="Vagvolgyi C."/>
            <person name="Papp T."/>
            <person name="Martin F.M."/>
            <person name="Miettinen O."/>
            <person name="Hibbett D.S."/>
            <person name="Nagy L.G."/>
        </authorList>
    </citation>
    <scope>NUCLEOTIDE SEQUENCE [LARGE SCALE GENOMIC DNA]</scope>
    <source>
        <strain evidence="1 2">OMC1185</strain>
    </source>
</reference>
<protein>
    <recommendedName>
        <fullName evidence="3">NAD(P)-binding protein</fullName>
    </recommendedName>
</protein>
<dbReference type="PANTHER" id="PTHR40129">
    <property type="entry name" value="KETOPANTOATE REDUCTASE N-TERMINAL DOMAIN-CONTAINING PROTEIN"/>
    <property type="match status" value="1"/>
</dbReference>
<keyword evidence="2" id="KW-1185">Reference proteome</keyword>
<dbReference type="STRING" id="5364.A0A5C3MY81"/>
<accession>A0A5C3MY81</accession>
<evidence type="ECO:0000313" key="1">
    <source>
        <dbReference type="EMBL" id="TFK49805.1"/>
    </source>
</evidence>
<name>A0A5C3MY81_9AGAM</name>
<dbReference type="EMBL" id="ML213515">
    <property type="protein sequence ID" value="TFK49805.1"/>
    <property type="molecule type" value="Genomic_DNA"/>
</dbReference>
<dbReference type="OrthoDB" id="674948at2759"/>
<dbReference type="SUPFAM" id="SSF51735">
    <property type="entry name" value="NAD(P)-binding Rossmann-fold domains"/>
    <property type="match status" value="1"/>
</dbReference>